<gene>
    <name evidence="2" type="ORF">MNV_180011</name>
</gene>
<keyword evidence="3" id="KW-1185">Reference proteome</keyword>
<reference evidence="3" key="1">
    <citation type="submission" date="2017-06" db="EMBL/GenBank/DDBJ databases">
        <authorList>
            <person name="Cremers G."/>
        </authorList>
    </citation>
    <scope>NUCLEOTIDE SEQUENCE [LARGE SCALE GENOMIC DNA]</scope>
</reference>
<feature type="compositionally biased region" description="Low complexity" evidence="1">
    <location>
        <begin position="67"/>
        <end position="78"/>
    </location>
</feature>
<dbReference type="Proteomes" id="UP000218615">
    <property type="component" value="Unassembled WGS sequence"/>
</dbReference>
<protein>
    <submittedName>
        <fullName evidence="2">Uncharacterized protein</fullName>
    </submittedName>
</protein>
<feature type="compositionally biased region" description="Low complexity" evidence="1">
    <location>
        <begin position="107"/>
        <end position="129"/>
    </location>
</feature>
<dbReference type="EMBL" id="FZMP01000090">
    <property type="protein sequence ID" value="SNQ60379.1"/>
    <property type="molecule type" value="Genomic_DNA"/>
</dbReference>
<dbReference type="AlphaFoldDB" id="A0A284VME0"/>
<evidence type="ECO:0000313" key="3">
    <source>
        <dbReference type="Proteomes" id="UP000218615"/>
    </source>
</evidence>
<name>A0A284VME0_9EURY</name>
<accession>A0A284VME0</accession>
<evidence type="ECO:0000313" key="2">
    <source>
        <dbReference type="EMBL" id="SNQ60379.1"/>
    </source>
</evidence>
<proteinExistence type="predicted"/>
<feature type="region of interest" description="Disordered" evidence="1">
    <location>
        <begin position="64"/>
        <end position="169"/>
    </location>
</feature>
<feature type="compositionally biased region" description="Acidic residues" evidence="1">
    <location>
        <begin position="148"/>
        <end position="169"/>
    </location>
</feature>
<organism evidence="2 3">
    <name type="scientific">Candidatus Methanoperedens nitratireducens</name>
    <dbReference type="NCBI Taxonomy" id="1392998"/>
    <lineage>
        <taxon>Archaea</taxon>
        <taxon>Methanobacteriati</taxon>
        <taxon>Methanobacteriota</taxon>
        <taxon>Stenosarchaea group</taxon>
        <taxon>Methanomicrobia</taxon>
        <taxon>Methanosarcinales</taxon>
        <taxon>ANME-2 cluster</taxon>
        <taxon>Candidatus Methanoperedentaceae</taxon>
        <taxon>Candidatus Methanoperedens</taxon>
    </lineage>
</organism>
<evidence type="ECO:0000256" key="1">
    <source>
        <dbReference type="SAM" id="MobiDB-lite"/>
    </source>
</evidence>
<sequence>MKKILALLLLVSAVVGMTMPAMASITIGTEIENEQDASNWASSAIAQSQENEGDQVNINAQIAVGGDAQAESEANANAEAEDESSHDVGGEDSDDNIGGLDNSGASNDDSGNAVAVADADGGDATTNGDNEQENSLDQTAIAVISTEQENEQDIEQDVDLDIEDIEEED</sequence>